<dbReference type="GO" id="GO:1990904">
    <property type="term" value="C:ribonucleoprotein complex"/>
    <property type="evidence" value="ECO:0007669"/>
    <property type="project" value="UniProtKB-KW"/>
</dbReference>
<dbReference type="AlphaFoldDB" id="A0ABC8RS20"/>
<evidence type="ECO:0008006" key="6">
    <source>
        <dbReference type="Google" id="ProtNLM"/>
    </source>
</evidence>
<dbReference type="PANTHER" id="PTHR11363">
    <property type="entry name" value="60S RIBOSOMAL PROTEIN L3-RELATED"/>
    <property type="match status" value="1"/>
</dbReference>
<protein>
    <recommendedName>
        <fullName evidence="6">Ribosomal protein L3</fullName>
    </recommendedName>
</protein>
<organism evidence="4 5">
    <name type="scientific">Ilex paraguariensis</name>
    <name type="common">yerba mate</name>
    <dbReference type="NCBI Taxonomy" id="185542"/>
    <lineage>
        <taxon>Eukaryota</taxon>
        <taxon>Viridiplantae</taxon>
        <taxon>Streptophyta</taxon>
        <taxon>Embryophyta</taxon>
        <taxon>Tracheophyta</taxon>
        <taxon>Spermatophyta</taxon>
        <taxon>Magnoliopsida</taxon>
        <taxon>eudicotyledons</taxon>
        <taxon>Gunneridae</taxon>
        <taxon>Pentapetalae</taxon>
        <taxon>asterids</taxon>
        <taxon>campanulids</taxon>
        <taxon>Aquifoliales</taxon>
        <taxon>Aquifoliaceae</taxon>
        <taxon>Ilex</taxon>
    </lineage>
</organism>
<dbReference type="GO" id="GO:0005840">
    <property type="term" value="C:ribosome"/>
    <property type="evidence" value="ECO:0007669"/>
    <property type="project" value="UniProtKB-KW"/>
</dbReference>
<dbReference type="InterPro" id="IPR044892">
    <property type="entry name" value="Ribosomal_L3_dom_3_arc_sf"/>
</dbReference>
<sequence length="167" mass="18687">MKQRSSIAMDADDIKAFKFFKREAQLYAPGSQCVDVLKSFPKDDPAKPSRLTAFLGYKNGMSHIVREVKKPLSNSKDERTEAEEGHLMEIQVNGGDAAKKVDYANSVFKKQIPVDAIFQKDEMIDIIGVTKGNGHEGVVTCWHVTRLPRKIHRGLCKVCLYQCLASS</sequence>
<keyword evidence="3" id="KW-0687">Ribonucleoprotein</keyword>
<evidence type="ECO:0000313" key="4">
    <source>
        <dbReference type="EMBL" id="CAK9147340.1"/>
    </source>
</evidence>
<dbReference type="SUPFAM" id="SSF50447">
    <property type="entry name" value="Translation proteins"/>
    <property type="match status" value="1"/>
</dbReference>
<dbReference type="EMBL" id="CAUOFW020001669">
    <property type="protein sequence ID" value="CAK9147340.1"/>
    <property type="molecule type" value="Genomic_DNA"/>
</dbReference>
<keyword evidence="2" id="KW-0689">Ribosomal protein</keyword>
<comment type="caution">
    <text evidence="4">The sequence shown here is derived from an EMBL/GenBank/DDBJ whole genome shotgun (WGS) entry which is preliminary data.</text>
</comment>
<dbReference type="Proteomes" id="UP001642360">
    <property type="component" value="Unassembled WGS sequence"/>
</dbReference>
<evidence type="ECO:0000256" key="3">
    <source>
        <dbReference type="ARBA" id="ARBA00023274"/>
    </source>
</evidence>
<evidence type="ECO:0000256" key="2">
    <source>
        <dbReference type="ARBA" id="ARBA00022980"/>
    </source>
</evidence>
<gene>
    <name evidence="4" type="ORF">ILEXP_LOCUS15227</name>
</gene>
<dbReference type="PANTHER" id="PTHR11363:SF14">
    <property type="entry name" value="LARGE RIBOSOMAL SUBUNIT PROTEIN UL3Y"/>
    <property type="match status" value="1"/>
</dbReference>
<keyword evidence="5" id="KW-1185">Reference proteome</keyword>
<evidence type="ECO:0000313" key="5">
    <source>
        <dbReference type="Proteomes" id="UP001642360"/>
    </source>
</evidence>
<reference evidence="4 5" key="1">
    <citation type="submission" date="2024-02" db="EMBL/GenBank/DDBJ databases">
        <authorList>
            <person name="Vignale AGUSTIN F."/>
            <person name="Sosa J E."/>
            <person name="Modenutti C."/>
        </authorList>
    </citation>
    <scope>NUCLEOTIDE SEQUENCE [LARGE SCALE GENOMIC DNA]</scope>
</reference>
<dbReference type="InterPro" id="IPR009000">
    <property type="entry name" value="Transl_B-barrel_sf"/>
</dbReference>
<comment type="similarity">
    <text evidence="1">Belongs to the universal ribosomal protein uL3 family.</text>
</comment>
<dbReference type="Gene3D" id="4.10.960.10">
    <property type="entry name" value="Ribosomal protein L3, domain 3"/>
    <property type="match status" value="2"/>
</dbReference>
<dbReference type="InterPro" id="IPR000597">
    <property type="entry name" value="Ribosomal_uL3"/>
</dbReference>
<proteinExistence type="inferred from homology"/>
<evidence type="ECO:0000256" key="1">
    <source>
        <dbReference type="ARBA" id="ARBA00006540"/>
    </source>
</evidence>
<accession>A0ABC8RS20</accession>
<dbReference type="InterPro" id="IPR045077">
    <property type="entry name" value="L3_arc_euk"/>
</dbReference>
<name>A0ABC8RS20_9AQUA</name>
<dbReference type="Pfam" id="PF00297">
    <property type="entry name" value="Ribosomal_L3"/>
    <property type="match status" value="2"/>
</dbReference>